<feature type="compositionally biased region" description="Low complexity" evidence="1">
    <location>
        <begin position="105"/>
        <end position="116"/>
    </location>
</feature>
<dbReference type="Proteomes" id="UP000765509">
    <property type="component" value="Unassembled WGS sequence"/>
</dbReference>
<name>A0A9Q3GFR7_9BASI</name>
<evidence type="ECO:0000313" key="3">
    <source>
        <dbReference type="Proteomes" id="UP000765509"/>
    </source>
</evidence>
<feature type="compositionally biased region" description="Basic and acidic residues" evidence="1">
    <location>
        <begin position="11"/>
        <end position="21"/>
    </location>
</feature>
<accession>A0A9Q3GFR7</accession>
<feature type="region of interest" description="Disordered" evidence="1">
    <location>
        <begin position="1"/>
        <end position="35"/>
    </location>
</feature>
<dbReference type="AlphaFoldDB" id="A0A9Q3GFR7"/>
<keyword evidence="3" id="KW-1185">Reference proteome</keyword>
<comment type="caution">
    <text evidence="2">The sequence shown here is derived from an EMBL/GenBank/DDBJ whole genome shotgun (WGS) entry which is preliminary data.</text>
</comment>
<dbReference type="EMBL" id="AVOT02001080">
    <property type="protein sequence ID" value="MBW0465594.1"/>
    <property type="molecule type" value="Genomic_DNA"/>
</dbReference>
<proteinExistence type="predicted"/>
<dbReference type="OrthoDB" id="2507698at2759"/>
<reference evidence="2" key="1">
    <citation type="submission" date="2021-03" db="EMBL/GenBank/DDBJ databases">
        <title>Draft genome sequence of rust myrtle Austropuccinia psidii MF-1, a brazilian biotype.</title>
        <authorList>
            <person name="Quecine M.C."/>
            <person name="Pachon D.M.R."/>
            <person name="Bonatelli M.L."/>
            <person name="Correr F.H."/>
            <person name="Franceschini L.M."/>
            <person name="Leite T.F."/>
            <person name="Margarido G.R.A."/>
            <person name="Almeida C.A."/>
            <person name="Ferrarezi J.A."/>
            <person name="Labate C.A."/>
        </authorList>
    </citation>
    <scope>NUCLEOTIDE SEQUENCE</scope>
    <source>
        <strain evidence="2">MF-1</strain>
    </source>
</reference>
<sequence length="624" mass="68365">MSSSYPGRGNFGEHDPLHRGSELGGSAQISSPLEPFATSSVESLFETITPCSPSTASNSDGRDHCTPHSDAYVHEFQVSCSATQDICKGPKEHMQTLDTAGSGGNSPKASPSSPKALQSRRIETANGDQFCGLQGFHPYANPEKSFSCIESLPNSYDSSNRPVKMRKRTIALKPKHPKYAGLTNFAAPADLLSEILPFNFGQRGKAIKSSPLDMLSFPLLGTKISKQGFLNKKVIPEAPPKSSSDVPIDFLKYLPEQEWTQRRDDLQKMVEERKEIFLSKGFSESNGKPFEPNEPAIEKKPVPNRWVWYMRLSTDYDKLKNTQVPSGGPAGYLKYGWDRLGNAGKQPYQELADIYSSERCKFMAEHGITEETLKKPKSKQPQQARSVGNSLQGLAMNTSTPHNLLSNQGSLASGRTLALSTETEALTPYALANFSANCFGGPTLQASSSDSVHNEVLPPGQSSPLSNENDETGRAFRTAENPHISSYANSPEYTTTLTTPISPFNWPSTKPQAVDLTDSLGPSMMFYSSPSSYIWASSPNTAYSMPPSMDYSLWPVVFSDSVGSIGCENFSMGTLCFNQDVDAPVLDNQYSPISFGDTQTFRNWPISDMPFKNHSLLDSDLAYF</sequence>
<protein>
    <submittedName>
        <fullName evidence="2">Uncharacterized protein</fullName>
    </submittedName>
</protein>
<feature type="region of interest" description="Disordered" evidence="1">
    <location>
        <begin position="447"/>
        <end position="472"/>
    </location>
</feature>
<feature type="region of interest" description="Disordered" evidence="1">
    <location>
        <begin position="94"/>
        <end position="120"/>
    </location>
</feature>
<evidence type="ECO:0000256" key="1">
    <source>
        <dbReference type="SAM" id="MobiDB-lite"/>
    </source>
</evidence>
<gene>
    <name evidence="2" type="ORF">O181_005309</name>
</gene>
<organism evidence="2 3">
    <name type="scientific">Austropuccinia psidii MF-1</name>
    <dbReference type="NCBI Taxonomy" id="1389203"/>
    <lineage>
        <taxon>Eukaryota</taxon>
        <taxon>Fungi</taxon>
        <taxon>Dikarya</taxon>
        <taxon>Basidiomycota</taxon>
        <taxon>Pucciniomycotina</taxon>
        <taxon>Pucciniomycetes</taxon>
        <taxon>Pucciniales</taxon>
        <taxon>Sphaerophragmiaceae</taxon>
        <taxon>Austropuccinia</taxon>
    </lineage>
</organism>
<evidence type="ECO:0000313" key="2">
    <source>
        <dbReference type="EMBL" id="MBW0465594.1"/>
    </source>
</evidence>